<dbReference type="Proteomes" id="UP000242814">
    <property type="component" value="Unassembled WGS sequence"/>
</dbReference>
<keyword evidence="2 6" id="KW-0812">Transmembrane</keyword>
<evidence type="ECO:0000256" key="3">
    <source>
        <dbReference type="ARBA" id="ARBA00022989"/>
    </source>
</evidence>
<feature type="compositionally biased region" description="Polar residues" evidence="5">
    <location>
        <begin position="480"/>
        <end position="496"/>
    </location>
</feature>
<dbReference type="InterPro" id="IPR009571">
    <property type="entry name" value="SUR7/Rim9-like_fungi"/>
</dbReference>
<feature type="compositionally biased region" description="Basic and acidic residues" evidence="5">
    <location>
        <begin position="627"/>
        <end position="638"/>
    </location>
</feature>
<dbReference type="PANTHER" id="PTHR28013:SF3">
    <property type="entry name" value="PROTEIN DCV1-RELATED"/>
    <property type="match status" value="1"/>
</dbReference>
<name>A0A1D2JBD8_PARBR</name>
<dbReference type="InterPro" id="IPR051380">
    <property type="entry name" value="pH-response_reg_palI/RIM9"/>
</dbReference>
<accession>A0A1D2JBD8</accession>
<evidence type="ECO:0000256" key="5">
    <source>
        <dbReference type="SAM" id="MobiDB-lite"/>
    </source>
</evidence>
<dbReference type="GO" id="GO:0032153">
    <property type="term" value="C:cell division site"/>
    <property type="evidence" value="ECO:0007669"/>
    <property type="project" value="TreeGrafter"/>
</dbReference>
<feature type="region of interest" description="Disordered" evidence="5">
    <location>
        <begin position="241"/>
        <end position="270"/>
    </location>
</feature>
<proteinExistence type="predicted"/>
<dbReference type="VEuPathDB" id="FungiDB:PADG_01135"/>
<evidence type="ECO:0000256" key="7">
    <source>
        <dbReference type="SAM" id="SignalP"/>
    </source>
</evidence>
<protein>
    <recommendedName>
        <fullName evidence="10">PH-response regulator protein palI/RIM9</fullName>
    </recommendedName>
</protein>
<feature type="compositionally biased region" description="Low complexity" evidence="5">
    <location>
        <begin position="399"/>
        <end position="410"/>
    </location>
</feature>
<gene>
    <name evidence="8" type="ORF">ACO22_05036</name>
</gene>
<dbReference type="PANTHER" id="PTHR28013">
    <property type="entry name" value="PROTEIN DCV1-RELATED"/>
    <property type="match status" value="1"/>
</dbReference>
<dbReference type="GO" id="GO:0035838">
    <property type="term" value="C:growing cell tip"/>
    <property type="evidence" value="ECO:0007669"/>
    <property type="project" value="TreeGrafter"/>
</dbReference>
<keyword evidence="4 6" id="KW-0472">Membrane</keyword>
<dbReference type="VEuPathDB" id="FungiDB:PABG_02691"/>
<comment type="subcellular location">
    <subcellularLocation>
        <location evidence="1">Membrane</location>
        <topology evidence="1">Multi-pass membrane protein</topology>
    </subcellularLocation>
</comment>
<feature type="transmembrane region" description="Helical" evidence="6">
    <location>
        <begin position="121"/>
        <end position="147"/>
    </location>
</feature>
<sequence>MMLRPATPLSVLLLTAFVLLLLSVLSTPVVKSIPLAGVDNIKFGIFGYCVGNNCTPIRVGYSSNGPFGDLSRDSDFSLPSSVRHSLSSLLIVHPVAAFLTLTCFGLAAAAHFHSPSHSPRYLLGLLILLLPTLLVSLLAFLVDILLFVPHLEWGGWIVLAATIMITASGVLTCAMRRTLVSRKARKRRIAENAEMSGENFYNRQNAVKPDPPAPVKDQTGIAFSNSTSPDSLPTFALFEASSRSPDDDRQPLNSVTPSSVTPDGSFNFRSLDNRRSLAGHEGRPYNPPVDEYGNILPPGVAVSGPPYLRGPRPDARPRNQFSNSGMGFQRGRGPSYGPPRGRGGYSMRGRGSPYNGPSNGPRRPSPHGGYGMGSRGGPMGPGMMGRGRGPPPGYPPAVPGDGYSPYGPGPTNQHGYGNMGGRVHCSYGGPRGPSPVPPESTSSIEMKPALGNAPVSGPGCEPQNLADDSGARGVVGFQPDQHSNLHNPQNPESMYSEQEVYVPPRAAWEESFREPTLPVIEPDKSSSPHTGQRPSSGGLDIDLRDNTQSPIARSNSRDNYYEDLDPRFAEPVELPQALTPGQPGELQPRTSFDDLTEGARSPAASETSHFTSISQRGVNPKWSPAEVESKHEQQRRQDMLLGNNPDFELPVGRGRGGAAGRRMPPAQTLPPVPSMPSMLSTVPNDGGRYPPPQ</sequence>
<dbReference type="GO" id="GO:0005886">
    <property type="term" value="C:plasma membrane"/>
    <property type="evidence" value="ECO:0007669"/>
    <property type="project" value="InterPro"/>
</dbReference>
<feature type="signal peptide" evidence="7">
    <location>
        <begin position="1"/>
        <end position="26"/>
    </location>
</feature>
<feature type="compositionally biased region" description="Polar residues" evidence="5">
    <location>
        <begin position="251"/>
        <end position="270"/>
    </location>
</feature>
<feature type="transmembrane region" description="Helical" evidence="6">
    <location>
        <begin position="86"/>
        <end position="109"/>
    </location>
</feature>
<evidence type="ECO:0000313" key="9">
    <source>
        <dbReference type="Proteomes" id="UP000242814"/>
    </source>
</evidence>
<evidence type="ECO:0008006" key="10">
    <source>
        <dbReference type="Google" id="ProtNLM"/>
    </source>
</evidence>
<feature type="region of interest" description="Disordered" evidence="5">
    <location>
        <begin position="200"/>
        <end position="228"/>
    </location>
</feature>
<feature type="compositionally biased region" description="Basic and acidic residues" evidence="5">
    <location>
        <begin position="555"/>
        <end position="570"/>
    </location>
</feature>
<reference evidence="8 9" key="1">
    <citation type="submission" date="2016-06" db="EMBL/GenBank/DDBJ databases">
        <authorList>
            <person name="Kjaerup R.B."/>
            <person name="Dalgaard T.S."/>
            <person name="Juul-Madsen H.R."/>
        </authorList>
    </citation>
    <scope>NUCLEOTIDE SEQUENCE [LARGE SCALE GENOMIC DNA]</scope>
    <source>
        <strain evidence="8 9">Pb300</strain>
    </source>
</reference>
<feature type="region of interest" description="Disordered" evidence="5">
    <location>
        <begin position="302"/>
        <end position="693"/>
    </location>
</feature>
<evidence type="ECO:0000256" key="1">
    <source>
        <dbReference type="ARBA" id="ARBA00004141"/>
    </source>
</evidence>
<feature type="transmembrane region" description="Helical" evidence="6">
    <location>
        <begin position="153"/>
        <end position="175"/>
    </location>
</feature>
<evidence type="ECO:0000256" key="6">
    <source>
        <dbReference type="SAM" id="Phobius"/>
    </source>
</evidence>
<keyword evidence="7" id="KW-0732">Signal</keyword>
<dbReference type="AlphaFoldDB" id="A0A1D2JBD8"/>
<feature type="compositionally biased region" description="Gly residues" evidence="5">
    <location>
        <begin position="368"/>
        <end position="388"/>
    </location>
</feature>
<dbReference type="Pfam" id="PF06687">
    <property type="entry name" value="SUR7"/>
    <property type="match status" value="1"/>
</dbReference>
<dbReference type="EMBL" id="LZYO01000213">
    <property type="protein sequence ID" value="ODH25801.1"/>
    <property type="molecule type" value="Genomic_DNA"/>
</dbReference>
<evidence type="ECO:0000256" key="2">
    <source>
        <dbReference type="ARBA" id="ARBA00022692"/>
    </source>
</evidence>
<feature type="chain" id="PRO_5008902363" description="PH-response regulator protein palI/RIM9" evidence="7">
    <location>
        <begin position="27"/>
        <end position="693"/>
    </location>
</feature>
<feature type="compositionally biased region" description="Polar residues" evidence="5">
    <location>
        <begin position="604"/>
        <end position="617"/>
    </location>
</feature>
<evidence type="ECO:0000313" key="8">
    <source>
        <dbReference type="EMBL" id="ODH25801.1"/>
    </source>
</evidence>
<comment type="caution">
    <text evidence="8">The sequence shown here is derived from an EMBL/GenBank/DDBJ whole genome shotgun (WGS) entry which is preliminary data.</text>
</comment>
<organism evidence="8 9">
    <name type="scientific">Paracoccidioides brasiliensis</name>
    <dbReference type="NCBI Taxonomy" id="121759"/>
    <lineage>
        <taxon>Eukaryota</taxon>
        <taxon>Fungi</taxon>
        <taxon>Dikarya</taxon>
        <taxon>Ascomycota</taxon>
        <taxon>Pezizomycotina</taxon>
        <taxon>Eurotiomycetes</taxon>
        <taxon>Eurotiomycetidae</taxon>
        <taxon>Onygenales</taxon>
        <taxon>Ajellomycetaceae</taxon>
        <taxon>Paracoccidioides</taxon>
    </lineage>
</organism>
<feature type="compositionally biased region" description="Pro residues" evidence="5">
    <location>
        <begin position="389"/>
        <end position="398"/>
    </location>
</feature>
<keyword evidence="3 6" id="KW-1133">Transmembrane helix</keyword>
<evidence type="ECO:0000256" key="4">
    <source>
        <dbReference type="ARBA" id="ARBA00023136"/>
    </source>
</evidence>